<dbReference type="Pfam" id="PF12146">
    <property type="entry name" value="Hydrolase_4"/>
    <property type="match status" value="1"/>
</dbReference>
<dbReference type="AlphaFoldDB" id="A0A934KTV8"/>
<dbReference type="Proteomes" id="UP000662373">
    <property type="component" value="Unassembled WGS sequence"/>
</dbReference>
<evidence type="ECO:0000313" key="2">
    <source>
        <dbReference type="EMBL" id="MBJ7881276.1"/>
    </source>
</evidence>
<dbReference type="InterPro" id="IPR022742">
    <property type="entry name" value="Hydrolase_4"/>
</dbReference>
<keyword evidence="2" id="KW-0378">Hydrolase</keyword>
<dbReference type="Gene3D" id="3.40.50.1820">
    <property type="entry name" value="alpha/beta hydrolase"/>
    <property type="match status" value="1"/>
</dbReference>
<dbReference type="RefSeq" id="WP_199599603.1">
    <property type="nucleotide sequence ID" value="NZ_JAEHJZ010000028.1"/>
</dbReference>
<dbReference type="SUPFAM" id="SSF53474">
    <property type="entry name" value="alpha/beta-Hydrolases"/>
    <property type="match status" value="1"/>
</dbReference>
<gene>
    <name evidence="2" type="ORF">JEM65_11540</name>
</gene>
<keyword evidence="3" id="KW-1185">Reference proteome</keyword>
<dbReference type="GO" id="GO:0016787">
    <property type="term" value="F:hydrolase activity"/>
    <property type="evidence" value="ECO:0007669"/>
    <property type="project" value="UniProtKB-KW"/>
</dbReference>
<evidence type="ECO:0000259" key="1">
    <source>
        <dbReference type="Pfam" id="PF12146"/>
    </source>
</evidence>
<feature type="domain" description="Serine aminopeptidase S33" evidence="1">
    <location>
        <begin position="74"/>
        <end position="178"/>
    </location>
</feature>
<comment type="caution">
    <text evidence="2">The sequence shown here is derived from an EMBL/GenBank/DDBJ whole genome shotgun (WGS) entry which is preliminary data.</text>
</comment>
<reference evidence="2 3" key="1">
    <citation type="submission" date="2020-09" db="EMBL/GenBank/DDBJ databases">
        <title>Draft genome of Gelidibacter salicanalis PAMC21136.</title>
        <authorList>
            <person name="Park H."/>
        </authorList>
    </citation>
    <scope>NUCLEOTIDE SEQUENCE [LARGE SCALE GENOMIC DNA]</scope>
    <source>
        <strain evidence="2 3">PAMC21136</strain>
    </source>
</reference>
<name>A0A934KTV8_9FLAO</name>
<evidence type="ECO:0000313" key="3">
    <source>
        <dbReference type="Proteomes" id="UP000662373"/>
    </source>
</evidence>
<dbReference type="PANTHER" id="PTHR46438:SF11">
    <property type="entry name" value="LIPASE-RELATED"/>
    <property type="match status" value="1"/>
</dbReference>
<accession>A0A934KTV8</accession>
<organism evidence="2 3">
    <name type="scientific">Gelidibacter salicanalis</name>
    <dbReference type="NCBI Taxonomy" id="291193"/>
    <lineage>
        <taxon>Bacteria</taxon>
        <taxon>Pseudomonadati</taxon>
        <taxon>Bacteroidota</taxon>
        <taxon>Flavobacteriia</taxon>
        <taxon>Flavobacteriales</taxon>
        <taxon>Flavobacteriaceae</taxon>
        <taxon>Gelidibacter</taxon>
    </lineage>
</organism>
<proteinExistence type="predicted"/>
<dbReference type="InterPro" id="IPR029058">
    <property type="entry name" value="AB_hydrolase_fold"/>
</dbReference>
<dbReference type="EMBL" id="JAEHJZ010000028">
    <property type="protein sequence ID" value="MBJ7881276.1"/>
    <property type="molecule type" value="Genomic_DNA"/>
</dbReference>
<protein>
    <submittedName>
        <fullName evidence="2">Alpha/beta hydrolase</fullName>
    </submittedName>
</protein>
<dbReference type="PANTHER" id="PTHR46438">
    <property type="entry name" value="ALPHA/BETA-HYDROLASES SUPERFAMILY PROTEIN"/>
    <property type="match status" value="1"/>
</dbReference>
<sequence>MLKKEILIKLIGNYYNALSYVSKPYAADKALYLFMKPRAGKLNEEQSDFLNTAFQEELKYQDDHIMTYRWPGPGQTILLTHGWESNSARWKRLSIELKKKGYNVIALDAPGHGKSGSKIFNAILYAEFINIVAKRFSPDIIIGHSVGGMASALFQHKYQFVNLKKIILLGAPSEFQDVMKRYTDMLGYNHRIVSQLQHTIHQRFGSPADSFSTSRFLETIESEGLIIHDQDDHIIPYNDALLLKNSFKNSQLITTKGLGHSLNDATVADYIYAFIGA</sequence>